<dbReference type="Proteomes" id="UP000663193">
    <property type="component" value="Chromosome 22"/>
</dbReference>
<reference evidence="3" key="1">
    <citation type="journal article" date="2021" name="BMC Genomics">
        <title>Chromosome-level genome assembly and manually-curated proteome of model necrotroph Parastagonospora nodorum Sn15 reveals a genome-wide trove of candidate effector homologs, and redundancy of virulence-related functions within an accessory chromosome.</title>
        <authorList>
            <person name="Bertazzoni S."/>
            <person name="Jones D.A.B."/>
            <person name="Phan H.T."/>
            <person name="Tan K.-C."/>
            <person name="Hane J.K."/>
        </authorList>
    </citation>
    <scope>NUCLEOTIDE SEQUENCE [LARGE SCALE GENOMIC DNA]</scope>
    <source>
        <strain evidence="3">SN15 / ATCC MYA-4574 / FGSC 10173)</strain>
    </source>
</reference>
<protein>
    <recommendedName>
        <fullName evidence="1">Gfd2/YDR514C-like C-terminal domain-containing protein</fullName>
    </recommendedName>
</protein>
<dbReference type="OrthoDB" id="3758270at2759"/>
<dbReference type="VEuPathDB" id="FungiDB:JI435_124610"/>
<dbReference type="PANTHER" id="PTHR28083">
    <property type="entry name" value="GOOD FOR FULL DBP5 ACTIVITY PROTEIN 2"/>
    <property type="match status" value="1"/>
</dbReference>
<dbReference type="InterPro" id="IPR040151">
    <property type="entry name" value="Gfd2/YDR514C-like"/>
</dbReference>
<organism evidence="2 3">
    <name type="scientific">Phaeosphaeria nodorum (strain SN15 / ATCC MYA-4574 / FGSC 10173)</name>
    <name type="common">Glume blotch fungus</name>
    <name type="synonym">Parastagonospora nodorum</name>
    <dbReference type="NCBI Taxonomy" id="321614"/>
    <lineage>
        <taxon>Eukaryota</taxon>
        <taxon>Fungi</taxon>
        <taxon>Dikarya</taxon>
        <taxon>Ascomycota</taxon>
        <taxon>Pezizomycotina</taxon>
        <taxon>Dothideomycetes</taxon>
        <taxon>Pleosporomycetidae</taxon>
        <taxon>Pleosporales</taxon>
        <taxon>Pleosporineae</taxon>
        <taxon>Phaeosphaeriaceae</taxon>
        <taxon>Parastagonospora</taxon>
    </lineage>
</organism>
<sequence length="334" mass="37662">MSLSTPTKLTNLRSLLANKPQQEVLRLYLHQNQDNLLKEAVLVTIFRKWSVLPPYTLTEIGVTTYERQQVHGGRPCPPGPHAEDLLRHVWSMHYRIRENAHVSATKEDPTEADQTPFHFGYSVFVTLEDAMDVLQQIWHQPIDMMKLEKGHRPVICLSYGNNDALSKTRHVDFDFSPTKIGTTVAMLDAQNIAIQAKITSSGDASIDYLLPIFQIRPYDEHNAGNAAMYVTVLAFLSVLRKELYGSEANPKARPGQQGISSTKTARSVMQWLMDHPTPVPPFGVTTYCSRCSSFVHTVAECPNTDFVCSKCLASKIKFRQENAVTHMEGLCIYR</sequence>
<proteinExistence type="predicted"/>
<evidence type="ECO:0000259" key="1">
    <source>
        <dbReference type="Pfam" id="PF21762"/>
    </source>
</evidence>
<evidence type="ECO:0000313" key="3">
    <source>
        <dbReference type="Proteomes" id="UP000663193"/>
    </source>
</evidence>
<gene>
    <name evidence="2" type="ORF">JI435_124610</name>
</gene>
<dbReference type="PANTHER" id="PTHR28083:SF1">
    <property type="entry name" value="GOOD FOR FULL DBP5 ACTIVITY PROTEIN 2"/>
    <property type="match status" value="1"/>
</dbReference>
<dbReference type="InterPro" id="IPR048519">
    <property type="entry name" value="Gfd2/YDR514C-like_C"/>
</dbReference>
<dbReference type="Pfam" id="PF21762">
    <property type="entry name" value="DEDDh_C"/>
    <property type="match status" value="1"/>
</dbReference>
<dbReference type="AlphaFoldDB" id="A0A7U2ICI9"/>
<dbReference type="EMBL" id="CP069044">
    <property type="protein sequence ID" value="QRD07270.1"/>
    <property type="molecule type" value="Genomic_DNA"/>
</dbReference>
<feature type="domain" description="Gfd2/YDR514C-like C-terminal" evidence="1">
    <location>
        <begin position="56"/>
        <end position="235"/>
    </location>
</feature>
<evidence type="ECO:0000313" key="2">
    <source>
        <dbReference type="EMBL" id="QRD07270.1"/>
    </source>
</evidence>
<keyword evidence="3" id="KW-1185">Reference proteome</keyword>
<name>A0A7U2ICI9_PHANO</name>
<dbReference type="KEGG" id="pno:SNOG_12461"/>
<accession>A0A7U2ICI9</accession>
<dbReference type="RefSeq" id="XP_001802684.1">
    <property type="nucleotide sequence ID" value="XM_001802632.1"/>
</dbReference>